<dbReference type="InterPro" id="IPR015813">
    <property type="entry name" value="Pyrv/PenolPyrv_kinase-like_dom"/>
</dbReference>
<feature type="domain" description="PEP-utilising enzyme mobile" evidence="10">
    <location>
        <begin position="308"/>
        <end position="388"/>
    </location>
</feature>
<dbReference type="RefSeq" id="WP_326616635.1">
    <property type="nucleotide sequence ID" value="NZ_CP109106.1"/>
</dbReference>
<evidence type="ECO:0000259" key="11">
    <source>
        <dbReference type="Pfam" id="PF02896"/>
    </source>
</evidence>
<evidence type="ECO:0000313" key="13">
    <source>
        <dbReference type="Proteomes" id="UP001344251"/>
    </source>
</evidence>
<dbReference type="PROSITE" id="PS00370">
    <property type="entry name" value="PEP_ENZYMES_PHOS_SITE"/>
    <property type="match status" value="1"/>
</dbReference>
<dbReference type="SUPFAM" id="SSF52009">
    <property type="entry name" value="Phosphohistidine domain"/>
    <property type="match status" value="1"/>
</dbReference>
<evidence type="ECO:0000256" key="9">
    <source>
        <dbReference type="ARBA" id="ARBA00032883"/>
    </source>
</evidence>
<dbReference type="Pfam" id="PF02896">
    <property type="entry name" value="PEP-utilizers_C"/>
    <property type="match status" value="1"/>
</dbReference>
<proteinExistence type="inferred from homology"/>
<dbReference type="Proteomes" id="UP001344251">
    <property type="component" value="Chromosome"/>
</dbReference>
<dbReference type="PIRSF" id="PIRSF000853">
    <property type="entry name" value="PPDK"/>
    <property type="match status" value="1"/>
</dbReference>
<dbReference type="Gene3D" id="3.50.30.10">
    <property type="entry name" value="Phosphohistidine domain"/>
    <property type="match status" value="1"/>
</dbReference>
<evidence type="ECO:0000256" key="3">
    <source>
        <dbReference type="ARBA" id="ARBA00011994"/>
    </source>
</evidence>
<dbReference type="InterPro" id="IPR018274">
    <property type="entry name" value="PEP_util_AS"/>
</dbReference>
<organism evidence="12 13">
    <name type="scientific">Streptomyces decoyicus</name>
    <dbReference type="NCBI Taxonomy" id="249567"/>
    <lineage>
        <taxon>Bacteria</taxon>
        <taxon>Bacillati</taxon>
        <taxon>Actinomycetota</taxon>
        <taxon>Actinomycetes</taxon>
        <taxon>Kitasatosporales</taxon>
        <taxon>Streptomycetaceae</taxon>
        <taxon>Streptomyces</taxon>
    </lineage>
</organism>
<evidence type="ECO:0000256" key="2">
    <source>
        <dbReference type="ARBA" id="ARBA00007837"/>
    </source>
</evidence>
<dbReference type="PANTHER" id="PTHR22931">
    <property type="entry name" value="PHOSPHOENOLPYRUVATE DIKINASE-RELATED"/>
    <property type="match status" value="1"/>
</dbReference>
<reference evidence="12 13" key="1">
    <citation type="submission" date="2022-10" db="EMBL/GenBank/DDBJ databases">
        <title>The complete genomes of actinobacterial strains from the NBC collection.</title>
        <authorList>
            <person name="Joergensen T.S."/>
            <person name="Alvarez Arevalo M."/>
            <person name="Sterndorff E.B."/>
            <person name="Faurdal D."/>
            <person name="Vuksanovic O."/>
            <person name="Mourched A.-S."/>
            <person name="Charusanti P."/>
            <person name="Shaw S."/>
            <person name="Blin K."/>
            <person name="Weber T."/>
        </authorList>
    </citation>
    <scope>NUCLEOTIDE SEQUENCE [LARGE SCALE GENOMIC DNA]</scope>
    <source>
        <strain evidence="12 13">NBC 01774</strain>
    </source>
</reference>
<dbReference type="InterPro" id="IPR008279">
    <property type="entry name" value="PEP-util_enz_mobile_dom"/>
</dbReference>
<comment type="similarity">
    <text evidence="2">Belongs to the PEP-utilizing enzyme family.</text>
</comment>
<dbReference type="EC" id="2.7.9.1" evidence="3"/>
<gene>
    <name evidence="12" type="ORF">OG863_04890</name>
</gene>
<keyword evidence="6" id="KW-0479">Metal-binding</keyword>
<dbReference type="InterPro" id="IPR010121">
    <property type="entry name" value="Pyruvate_phosphate_dikinase"/>
</dbReference>
<evidence type="ECO:0000313" key="12">
    <source>
        <dbReference type="EMBL" id="WSB67346.1"/>
    </source>
</evidence>
<feature type="domain" description="PEP-utilising enzyme C-terminal" evidence="11">
    <location>
        <begin position="421"/>
        <end position="758"/>
    </location>
</feature>
<dbReference type="EMBL" id="CP109106">
    <property type="protein sequence ID" value="WSB67346.1"/>
    <property type="molecule type" value="Genomic_DNA"/>
</dbReference>
<dbReference type="Gene3D" id="1.10.189.10">
    <property type="entry name" value="Pyruvate Phosphate Dikinase, domain 2"/>
    <property type="match status" value="1"/>
</dbReference>
<evidence type="ECO:0000256" key="1">
    <source>
        <dbReference type="ARBA" id="ARBA00001946"/>
    </source>
</evidence>
<evidence type="ECO:0000256" key="6">
    <source>
        <dbReference type="ARBA" id="ARBA00022723"/>
    </source>
</evidence>
<dbReference type="InterPro" id="IPR000121">
    <property type="entry name" value="PEP_util_C"/>
</dbReference>
<keyword evidence="13" id="KW-1185">Reference proteome</keyword>
<keyword evidence="8" id="KW-0460">Magnesium</keyword>
<name>A0ABZ1FB06_9ACTN</name>
<evidence type="ECO:0000256" key="4">
    <source>
        <dbReference type="ARBA" id="ARBA00020138"/>
    </source>
</evidence>
<accession>A0ABZ1FB06</accession>
<evidence type="ECO:0000256" key="5">
    <source>
        <dbReference type="ARBA" id="ARBA00022679"/>
    </source>
</evidence>
<protein>
    <recommendedName>
        <fullName evidence="4">Pyruvate, phosphate dikinase</fullName>
        <ecNumber evidence="3">2.7.9.1</ecNumber>
    </recommendedName>
    <alternativeName>
        <fullName evidence="9">Pyruvate, orthophosphate dikinase</fullName>
    </alternativeName>
</protein>
<evidence type="ECO:0000259" key="10">
    <source>
        <dbReference type="Pfam" id="PF00391"/>
    </source>
</evidence>
<dbReference type="InterPro" id="IPR040442">
    <property type="entry name" value="Pyrv_kinase-like_dom_sf"/>
</dbReference>
<evidence type="ECO:0000256" key="7">
    <source>
        <dbReference type="ARBA" id="ARBA00022777"/>
    </source>
</evidence>
<dbReference type="SUPFAM" id="SSF56059">
    <property type="entry name" value="Glutathione synthetase ATP-binding domain-like"/>
    <property type="match status" value="1"/>
</dbReference>
<comment type="cofactor">
    <cofactor evidence="1">
        <name>Mg(2+)</name>
        <dbReference type="ChEBI" id="CHEBI:18420"/>
    </cofactor>
</comment>
<dbReference type="PANTHER" id="PTHR22931:SF9">
    <property type="entry name" value="PYRUVATE, PHOSPHATE DIKINASE 1, CHLOROPLASTIC"/>
    <property type="match status" value="1"/>
</dbReference>
<dbReference type="InterPro" id="IPR036637">
    <property type="entry name" value="Phosphohistidine_dom_sf"/>
</dbReference>
<sequence length="774" mass="80056">MVIDHLPVGLPADSALRLPVDAADDAIHEAIAALDPGHRIGSAEDPVFLTAWLPCLKGSCLSFLGLSPVSQQWLAGFAGADFAAARRAELSAALAVVDPGAALPNDPVEQVTTLVRALTRGEASPAQFTLGRQLLWCGPDGGSGLAWSCDPSTGRPGVTGSYLAGASGAQLLTAGGTDLAGLIDTQPWGPQLHEAIRAAEAALDWPVRAEFVVEHGRAHLVRSTRAALHGAALLHTVATRYEDGRLTPAQAVSLVEPLDVEETRTASVQSPALPVAARGLGVSPGIATGTVVFSAAAAVASKANGEQPVLVLTESRPEDLPGLLAATAVVTERGGQTSHAAVVARGLGLPAVAALVDSVLDGEGKGLRTTRGDTLQAGARVTVDGYAGLILLGGGMRRPAGRQTAAELPGWLDEALSALPAQTGIAVRVNADTGADAAAGRAFGATGVGLCRLEHMFLGERHQVLQRVLMARPGPDMTEDLATVHALLRAEITDVLSAMDGLPVTIRLLDPPRHEFLPDVTELALNAAATGAQGDKDRLDVTRRLHEHNPMLGVRGVRMGVLLPTLTAVQIQALVEATLALRRAGRDPRPELLVPMVSTPTELDFVRGLLDDVCVRLGTTRAEAGLSLGAMIETPRAALLAGQIARRADSLSLGTNDLTALVWGLSRDDAEQHVLPAYQDLGLLTASPFAQLDTEVVGALARQVADQARAVRPGITLGVCGEQAAGAAAVRFFAEAGFDHVSCAAPRVPLARLAAARAAIPESAAYMHARGEGR</sequence>
<dbReference type="Gene3D" id="3.20.20.60">
    <property type="entry name" value="Phosphoenolpyruvate-binding domains"/>
    <property type="match status" value="1"/>
</dbReference>
<dbReference type="Pfam" id="PF00391">
    <property type="entry name" value="PEP-utilizers"/>
    <property type="match status" value="1"/>
</dbReference>
<keyword evidence="7" id="KW-0418">Kinase</keyword>
<evidence type="ECO:0000256" key="8">
    <source>
        <dbReference type="ARBA" id="ARBA00022842"/>
    </source>
</evidence>
<keyword evidence="5" id="KW-0808">Transferase</keyword>
<dbReference type="SUPFAM" id="SSF51621">
    <property type="entry name" value="Phosphoenolpyruvate/pyruvate domain"/>
    <property type="match status" value="1"/>
</dbReference>